<dbReference type="KEGG" id="pbn:PADG_12284"/>
<gene>
    <name evidence="3" type="ORF">PADG_12284</name>
</gene>
<protein>
    <submittedName>
        <fullName evidence="3">Uncharacterized protein</fullName>
    </submittedName>
</protein>
<feature type="region of interest" description="Disordered" evidence="1">
    <location>
        <begin position="72"/>
        <end position="92"/>
    </location>
</feature>
<dbReference type="RefSeq" id="XP_010762926.1">
    <property type="nucleotide sequence ID" value="XM_010764624.1"/>
</dbReference>
<reference evidence="3 4" key="1">
    <citation type="journal article" date="2011" name="PLoS Genet.">
        <title>Comparative genomic analysis of human fungal pathogens causing paracoccidioidomycosis.</title>
        <authorList>
            <person name="Desjardins C.A."/>
            <person name="Champion M.D."/>
            <person name="Holder J.W."/>
            <person name="Muszewska A."/>
            <person name="Goldberg J."/>
            <person name="Bailao A.M."/>
            <person name="Brigido M.M."/>
            <person name="Ferreira M.E."/>
            <person name="Garcia A.M."/>
            <person name="Grynberg M."/>
            <person name="Gujja S."/>
            <person name="Heiman D.I."/>
            <person name="Henn M.R."/>
            <person name="Kodira C.D."/>
            <person name="Leon-Narvaez H."/>
            <person name="Longo L.V."/>
            <person name="Ma L.J."/>
            <person name="Malavazi I."/>
            <person name="Matsuo A.L."/>
            <person name="Morais F.V."/>
            <person name="Pereira M."/>
            <person name="Rodriguez-Brito S."/>
            <person name="Sakthikumar S."/>
            <person name="Salem-Izacc S.M."/>
            <person name="Sykes S.M."/>
            <person name="Teixeira M.M."/>
            <person name="Vallejo M.C."/>
            <person name="Walter M.E."/>
            <person name="Yandava C."/>
            <person name="Young S."/>
            <person name="Zeng Q."/>
            <person name="Zucker J."/>
            <person name="Felipe M.S."/>
            <person name="Goldman G.H."/>
            <person name="Haas B.J."/>
            <person name="McEwen J.G."/>
            <person name="Nino-Vega G."/>
            <person name="Puccia R."/>
            <person name="San-Blas G."/>
            <person name="Soares C.M."/>
            <person name="Birren B.W."/>
            <person name="Cuomo C.A."/>
        </authorList>
    </citation>
    <scope>NUCLEOTIDE SEQUENCE [LARGE SCALE GENOMIC DNA]</scope>
    <source>
        <strain evidence="3 4">Pb18</strain>
    </source>
</reference>
<feature type="chain" id="PRO_5001963447" evidence="2">
    <location>
        <begin position="21"/>
        <end position="151"/>
    </location>
</feature>
<dbReference type="GeneID" id="22588181"/>
<dbReference type="InParanoid" id="A0A0A0HTF9"/>
<dbReference type="VEuPathDB" id="FungiDB:PADG_12284"/>
<dbReference type="OrthoDB" id="10558566at2759"/>
<feature type="signal peptide" evidence="2">
    <location>
        <begin position="1"/>
        <end position="20"/>
    </location>
</feature>
<dbReference type="AlphaFoldDB" id="A0A0A0HTF9"/>
<evidence type="ECO:0000313" key="3">
    <source>
        <dbReference type="EMBL" id="KGM91603.1"/>
    </source>
</evidence>
<evidence type="ECO:0000256" key="1">
    <source>
        <dbReference type="SAM" id="MobiDB-lite"/>
    </source>
</evidence>
<organism evidence="3 4">
    <name type="scientific">Paracoccidioides brasiliensis (strain Pb18)</name>
    <dbReference type="NCBI Taxonomy" id="502780"/>
    <lineage>
        <taxon>Eukaryota</taxon>
        <taxon>Fungi</taxon>
        <taxon>Dikarya</taxon>
        <taxon>Ascomycota</taxon>
        <taxon>Pezizomycotina</taxon>
        <taxon>Eurotiomycetes</taxon>
        <taxon>Eurotiomycetidae</taxon>
        <taxon>Onygenales</taxon>
        <taxon>Ajellomycetaceae</taxon>
        <taxon>Paracoccidioides</taxon>
    </lineage>
</organism>
<evidence type="ECO:0000313" key="4">
    <source>
        <dbReference type="Proteomes" id="UP000001628"/>
    </source>
</evidence>
<name>A0A0A0HTF9_PARBD</name>
<dbReference type="HOGENOM" id="CLU_1732045_0_0_1"/>
<keyword evidence="4" id="KW-1185">Reference proteome</keyword>
<keyword evidence="2" id="KW-0732">Signal</keyword>
<dbReference type="EMBL" id="KN275967">
    <property type="protein sequence ID" value="KGM91603.1"/>
    <property type="molecule type" value="Genomic_DNA"/>
</dbReference>
<sequence length="151" mass="15909">MLNFSSPPVCLLGANNLVLACLVRLGGGNNSESRSYFQLILSGSLKGNAISNEVICANNDVRPICLRKNNPEDTRVGPVATTGSSAAPRFNEPMLTPCCGSQGEAKGNAQTLPQGEGFSRFAGSILNQPPDNPYSWGPYPLFLGAEVRGIP</sequence>
<accession>A0A0A0HTF9</accession>
<proteinExistence type="predicted"/>
<dbReference type="Proteomes" id="UP000001628">
    <property type="component" value="Unassembled WGS sequence"/>
</dbReference>
<evidence type="ECO:0000256" key="2">
    <source>
        <dbReference type="SAM" id="SignalP"/>
    </source>
</evidence>